<sequence length="357" mass="38446">MLVKIITQAIPTNIITGFLGVGKTTAIMKLLQDKPADERWAVLVNEFGEVGIDAALISGDPQAAQGDNGTLFIREVPGGCMCCTAGVPMQVALNQLIKQARPDRLLIEPTGLGHPKEIIAALSAVHYQDVIELQATITLVDARNLSDSKYRRHDTFIQQHQVADLIVANKSDLYLGGELEALEQFLTELNLQHLPVKQTRQGELALGWLAAPAKGKDPDTGTTGVGVSAAVGVATNESALSDERIELTDKDLTGLVRIDSNEDMGMLSTSWIASGSLTFDYLPLYALLTELPFERVKGVFRTSQGNVAFNVVNGVLSSCPLKQCDDSRVVVIGGNRADHDRFEKGLRGCLSQNGVLD</sequence>
<gene>
    <name evidence="3" type="ORF">DU002_05545</name>
</gene>
<dbReference type="InterPro" id="IPR011629">
    <property type="entry name" value="CobW-like_C"/>
</dbReference>
<keyword evidence="4" id="KW-1185">Reference proteome</keyword>
<organism evidence="3 4">
    <name type="scientific">Corallincola holothuriorum</name>
    <dbReference type="NCBI Taxonomy" id="2282215"/>
    <lineage>
        <taxon>Bacteria</taxon>
        <taxon>Pseudomonadati</taxon>
        <taxon>Pseudomonadota</taxon>
        <taxon>Gammaproteobacteria</taxon>
        <taxon>Alteromonadales</taxon>
        <taxon>Psychromonadaceae</taxon>
        <taxon>Corallincola</taxon>
    </lineage>
</organism>
<feature type="domain" description="CobW C-terminal" evidence="2">
    <location>
        <begin position="268"/>
        <end position="350"/>
    </location>
</feature>
<dbReference type="Pfam" id="PF02492">
    <property type="entry name" value="cobW"/>
    <property type="match status" value="1"/>
</dbReference>
<reference evidence="3 4" key="1">
    <citation type="submission" date="2018-07" db="EMBL/GenBank/DDBJ databases">
        <title>Corallincola holothuriorum sp. nov., a new facultative anaerobe isolated from sea cucumber Apostichopus japonicus.</title>
        <authorList>
            <person name="Xia H."/>
        </authorList>
    </citation>
    <scope>NUCLEOTIDE SEQUENCE [LARGE SCALE GENOMIC DNA]</scope>
    <source>
        <strain evidence="3 4">C4</strain>
    </source>
</reference>
<name>A0A368NND8_9GAMM</name>
<dbReference type="OrthoDB" id="9808822at2"/>
<dbReference type="PANTHER" id="PTHR13748">
    <property type="entry name" value="COBW-RELATED"/>
    <property type="match status" value="1"/>
</dbReference>
<dbReference type="SMART" id="SM00833">
    <property type="entry name" value="CobW_C"/>
    <property type="match status" value="1"/>
</dbReference>
<accession>A0A368NND8</accession>
<dbReference type="AlphaFoldDB" id="A0A368NND8"/>
<protein>
    <submittedName>
        <fullName evidence="3">GTP-binding protein</fullName>
    </submittedName>
</protein>
<evidence type="ECO:0000256" key="1">
    <source>
        <dbReference type="ARBA" id="ARBA00045658"/>
    </source>
</evidence>
<dbReference type="InterPro" id="IPR003495">
    <property type="entry name" value="CobW/HypB/UreG_nucleotide-bd"/>
</dbReference>
<dbReference type="InterPro" id="IPR027417">
    <property type="entry name" value="P-loop_NTPase"/>
</dbReference>
<dbReference type="GO" id="GO:0005737">
    <property type="term" value="C:cytoplasm"/>
    <property type="evidence" value="ECO:0007669"/>
    <property type="project" value="TreeGrafter"/>
</dbReference>
<proteinExistence type="predicted"/>
<dbReference type="EMBL" id="QPID01000002">
    <property type="protein sequence ID" value="RCU51928.1"/>
    <property type="molecule type" value="Genomic_DNA"/>
</dbReference>
<evidence type="ECO:0000313" key="3">
    <source>
        <dbReference type="EMBL" id="RCU51928.1"/>
    </source>
</evidence>
<dbReference type="PANTHER" id="PTHR13748:SF46">
    <property type="entry name" value="ZINC CHAPERONE YEIR"/>
    <property type="match status" value="1"/>
</dbReference>
<comment type="caution">
    <text evidence="3">The sequence shown here is derived from an EMBL/GenBank/DDBJ whole genome shotgun (WGS) entry which is preliminary data.</text>
</comment>
<dbReference type="Gene3D" id="3.40.50.300">
    <property type="entry name" value="P-loop containing nucleotide triphosphate hydrolases"/>
    <property type="match status" value="1"/>
</dbReference>
<dbReference type="InterPro" id="IPR051316">
    <property type="entry name" value="Zinc-reg_GTPase_activator"/>
</dbReference>
<dbReference type="Proteomes" id="UP000252558">
    <property type="component" value="Unassembled WGS sequence"/>
</dbReference>
<evidence type="ECO:0000259" key="2">
    <source>
        <dbReference type="SMART" id="SM00833"/>
    </source>
</evidence>
<dbReference type="CDD" id="cd03112">
    <property type="entry name" value="CobW-like"/>
    <property type="match status" value="1"/>
</dbReference>
<dbReference type="SUPFAM" id="SSF52540">
    <property type="entry name" value="P-loop containing nucleoside triphosphate hydrolases"/>
    <property type="match status" value="1"/>
</dbReference>
<evidence type="ECO:0000313" key="4">
    <source>
        <dbReference type="Proteomes" id="UP000252558"/>
    </source>
</evidence>
<comment type="function">
    <text evidence="1">Zinc chaperone that directly transfers zinc cofactor to target proteins, thereby activating them. Zinc is transferred from the CXCC motif in the GTPase domain to the zinc binding site in target proteins in a process requiring GTP hydrolysis.</text>
</comment>